<dbReference type="InterPro" id="IPR011162">
    <property type="entry name" value="MHC_I/II-like_Ag-recog"/>
</dbReference>
<feature type="signal peptide" evidence="6">
    <location>
        <begin position="1"/>
        <end position="16"/>
    </location>
</feature>
<evidence type="ECO:0000256" key="5">
    <source>
        <dbReference type="SAM" id="MobiDB-lite"/>
    </source>
</evidence>
<dbReference type="InterPro" id="IPR013783">
    <property type="entry name" value="Ig-like_fold"/>
</dbReference>
<dbReference type="SUPFAM" id="SSF54160">
    <property type="entry name" value="Chromo domain-like"/>
    <property type="match status" value="1"/>
</dbReference>
<dbReference type="InterPro" id="IPR003597">
    <property type="entry name" value="Ig_C1-set"/>
</dbReference>
<dbReference type="Gene3D" id="2.40.50.40">
    <property type="match status" value="1"/>
</dbReference>
<dbReference type="Pfam" id="PF00129">
    <property type="entry name" value="MHC_I"/>
    <property type="match status" value="1"/>
</dbReference>
<dbReference type="EMBL" id="QBIY01005678">
    <property type="protein sequence ID" value="RXN37573.1"/>
    <property type="molecule type" value="Genomic_DNA"/>
</dbReference>
<dbReference type="InterPro" id="IPR001039">
    <property type="entry name" value="MHC_I_a_a1/a2"/>
</dbReference>
<comment type="subcellular location">
    <subcellularLocation>
        <location evidence="1">Nucleus</location>
    </subcellularLocation>
</comment>
<evidence type="ECO:0000256" key="4">
    <source>
        <dbReference type="RuleBase" id="RU004439"/>
    </source>
</evidence>
<keyword evidence="2" id="KW-0325">Glycoprotein</keyword>
<evidence type="ECO:0000259" key="8">
    <source>
        <dbReference type="PROSITE" id="PS50835"/>
    </source>
</evidence>
<protein>
    <submittedName>
        <fullName evidence="9">MHC class I</fullName>
    </submittedName>
</protein>
<keyword evidence="3" id="KW-0393">Immunoglobulin domain</keyword>
<gene>
    <name evidence="9" type="ORF">ROHU_001929</name>
</gene>
<dbReference type="PROSITE" id="PS50835">
    <property type="entry name" value="IG_LIKE"/>
    <property type="match status" value="1"/>
</dbReference>
<dbReference type="InterPro" id="IPR036179">
    <property type="entry name" value="Ig-like_dom_sf"/>
</dbReference>
<proteinExistence type="inferred from homology"/>
<dbReference type="PROSITE" id="PS00290">
    <property type="entry name" value="IG_MHC"/>
    <property type="match status" value="1"/>
</dbReference>
<dbReference type="SUPFAM" id="SSF48726">
    <property type="entry name" value="Immunoglobulin"/>
    <property type="match status" value="1"/>
</dbReference>
<evidence type="ECO:0000256" key="6">
    <source>
        <dbReference type="SAM" id="SignalP"/>
    </source>
</evidence>
<dbReference type="InterPro" id="IPR000953">
    <property type="entry name" value="Chromo/chromo_shadow_dom"/>
</dbReference>
<evidence type="ECO:0000256" key="1">
    <source>
        <dbReference type="ARBA" id="ARBA00004123"/>
    </source>
</evidence>
<dbReference type="InterPro" id="IPR003006">
    <property type="entry name" value="Ig/MHC_CS"/>
</dbReference>
<feature type="domain" description="Ig-like" evidence="8">
    <location>
        <begin position="112"/>
        <end position="199"/>
    </location>
</feature>
<dbReference type="InterPro" id="IPR023780">
    <property type="entry name" value="Chromo_domain"/>
</dbReference>
<dbReference type="PROSITE" id="PS51257">
    <property type="entry name" value="PROKAR_LIPOPROTEIN"/>
    <property type="match status" value="1"/>
</dbReference>
<dbReference type="STRING" id="84645.A0A498P075"/>
<comment type="similarity">
    <text evidence="4">Belongs to the MHC class I family.</text>
</comment>
<dbReference type="SMART" id="SM00298">
    <property type="entry name" value="CHROMO"/>
    <property type="match status" value="1"/>
</dbReference>
<dbReference type="GO" id="GO:0006955">
    <property type="term" value="P:immune response"/>
    <property type="evidence" value="ECO:0007669"/>
    <property type="project" value="TreeGrafter"/>
</dbReference>
<dbReference type="InterPro" id="IPR050208">
    <property type="entry name" value="MHC_class-I_related"/>
</dbReference>
<evidence type="ECO:0000313" key="9">
    <source>
        <dbReference type="EMBL" id="RXN37573.1"/>
    </source>
</evidence>
<reference evidence="9 10" key="1">
    <citation type="submission" date="2018-03" db="EMBL/GenBank/DDBJ databases">
        <title>Draft genome sequence of Rohu Carp (Labeo rohita).</title>
        <authorList>
            <person name="Das P."/>
            <person name="Kushwaha B."/>
            <person name="Joshi C.G."/>
            <person name="Kumar D."/>
            <person name="Nagpure N.S."/>
            <person name="Sahoo L."/>
            <person name="Das S.P."/>
            <person name="Bit A."/>
            <person name="Patnaik S."/>
            <person name="Meher P.K."/>
            <person name="Jayasankar P."/>
            <person name="Koringa P.G."/>
            <person name="Patel N.V."/>
            <person name="Hinsu A.T."/>
            <person name="Kumar R."/>
            <person name="Pandey M."/>
            <person name="Agarwal S."/>
            <person name="Srivastava S."/>
            <person name="Singh M."/>
            <person name="Iquebal M.A."/>
            <person name="Jaiswal S."/>
            <person name="Angadi U.B."/>
            <person name="Kumar N."/>
            <person name="Raza M."/>
            <person name="Shah T.M."/>
            <person name="Rai A."/>
            <person name="Jena J.K."/>
        </authorList>
    </citation>
    <scope>NUCLEOTIDE SEQUENCE [LARGE SCALE GENOMIC DNA]</scope>
    <source>
        <strain evidence="9">DASCIFA01</strain>
        <tissue evidence="9">Testis</tissue>
    </source>
</reference>
<feature type="chain" id="PRO_5019789764" evidence="6">
    <location>
        <begin position="17"/>
        <end position="321"/>
    </location>
</feature>
<evidence type="ECO:0000313" key="10">
    <source>
        <dbReference type="Proteomes" id="UP000290572"/>
    </source>
</evidence>
<dbReference type="InterPro" id="IPR037055">
    <property type="entry name" value="MHC_I-like_Ag-recog_sf"/>
</dbReference>
<evidence type="ECO:0000256" key="2">
    <source>
        <dbReference type="ARBA" id="ARBA00023180"/>
    </source>
</evidence>
<feature type="domain" description="Chromo" evidence="7">
    <location>
        <begin position="227"/>
        <end position="285"/>
    </location>
</feature>
<dbReference type="GO" id="GO:0005615">
    <property type="term" value="C:extracellular space"/>
    <property type="evidence" value="ECO:0007669"/>
    <property type="project" value="TreeGrafter"/>
</dbReference>
<dbReference type="InterPro" id="IPR007110">
    <property type="entry name" value="Ig-like_dom"/>
</dbReference>
<keyword evidence="6" id="KW-0732">Signal</keyword>
<dbReference type="PROSITE" id="PS50013">
    <property type="entry name" value="CHROMO_2"/>
    <property type="match status" value="1"/>
</dbReference>
<dbReference type="Pfam" id="PF07654">
    <property type="entry name" value="C1-set"/>
    <property type="match status" value="1"/>
</dbReference>
<dbReference type="AlphaFoldDB" id="A0A498P075"/>
<evidence type="ECO:0000256" key="3">
    <source>
        <dbReference type="ARBA" id="ARBA00023319"/>
    </source>
</evidence>
<dbReference type="Proteomes" id="UP000290572">
    <property type="component" value="Unassembled WGS sequence"/>
</dbReference>
<organism evidence="9 10">
    <name type="scientific">Labeo rohita</name>
    <name type="common">Indian major carp</name>
    <name type="synonym">Cyprinus rohita</name>
    <dbReference type="NCBI Taxonomy" id="84645"/>
    <lineage>
        <taxon>Eukaryota</taxon>
        <taxon>Metazoa</taxon>
        <taxon>Chordata</taxon>
        <taxon>Craniata</taxon>
        <taxon>Vertebrata</taxon>
        <taxon>Euteleostomi</taxon>
        <taxon>Actinopterygii</taxon>
        <taxon>Neopterygii</taxon>
        <taxon>Teleostei</taxon>
        <taxon>Ostariophysi</taxon>
        <taxon>Cypriniformes</taxon>
        <taxon>Cyprinidae</taxon>
        <taxon>Labeoninae</taxon>
        <taxon>Labeonini</taxon>
        <taxon>Labeo</taxon>
    </lineage>
</organism>
<sequence length="321" mass="37064">MRPSVFLLLGIHLAFAGLHTYQITYGCEWNDETGKTNGFRQYGYDGEDFLFLDLKSETWLSPMKQGFNTQERCNNETVRLVYWKNYLEIDCIETLKKLLNLGKSILEKTVSPQVSLLQKNCSSPVLCHATHFYPSNIIITWMKNGLELYKDVKVGKLLPNGDGTFQKTVTLKAQPDEWRKNEYSCVVKHTRETIRKTLTENEIRTNNEPGQEEDPPSPLVLEEGSIYSVNEILQSRRRGGRLEYLVDWEGYGPEERSWVPRDDILDPALISEFHAAHPEYPAPRVWARQNGWWTEKEEVDVWHAGGEIPRTQICKTSPPLS</sequence>
<dbReference type="Gene3D" id="3.30.500.10">
    <property type="entry name" value="MHC class I-like antigen recognition-like"/>
    <property type="match status" value="1"/>
</dbReference>
<dbReference type="GO" id="GO:0005634">
    <property type="term" value="C:nucleus"/>
    <property type="evidence" value="ECO:0007669"/>
    <property type="project" value="UniProtKB-SubCell"/>
</dbReference>
<dbReference type="GO" id="GO:0009897">
    <property type="term" value="C:external side of plasma membrane"/>
    <property type="evidence" value="ECO:0007669"/>
    <property type="project" value="TreeGrafter"/>
</dbReference>
<dbReference type="InterPro" id="IPR016197">
    <property type="entry name" value="Chromo-like_dom_sf"/>
</dbReference>
<dbReference type="InterPro" id="IPR011161">
    <property type="entry name" value="MHC_I-like_Ag-recog"/>
</dbReference>
<evidence type="ECO:0000259" key="7">
    <source>
        <dbReference type="PROSITE" id="PS50013"/>
    </source>
</evidence>
<dbReference type="Gene3D" id="2.60.40.10">
    <property type="entry name" value="Immunoglobulins"/>
    <property type="match status" value="1"/>
</dbReference>
<feature type="region of interest" description="Disordered" evidence="5">
    <location>
        <begin position="198"/>
        <end position="219"/>
    </location>
</feature>
<accession>A0A498P075</accession>
<name>A0A498P075_LABRO</name>
<dbReference type="SMART" id="SM00407">
    <property type="entry name" value="IGc1"/>
    <property type="match status" value="1"/>
</dbReference>
<dbReference type="SUPFAM" id="SSF54452">
    <property type="entry name" value="MHC antigen-recognition domain"/>
    <property type="match status" value="1"/>
</dbReference>
<dbReference type="Pfam" id="PF00385">
    <property type="entry name" value="Chromo"/>
    <property type="match status" value="1"/>
</dbReference>
<dbReference type="PANTHER" id="PTHR16675">
    <property type="entry name" value="MHC CLASS I-RELATED"/>
    <property type="match status" value="1"/>
</dbReference>
<dbReference type="PRINTS" id="PR01638">
    <property type="entry name" value="MHCCLASSI"/>
</dbReference>
<keyword evidence="10" id="KW-1185">Reference proteome</keyword>
<comment type="caution">
    <text evidence="9">The sequence shown here is derived from an EMBL/GenBank/DDBJ whole genome shotgun (WGS) entry which is preliminary data.</text>
</comment>
<dbReference type="PANTHER" id="PTHR16675:SF237">
    <property type="entry name" value="MHC CLASS I ANTIGEN TRANSCRIPT VARIANT 1-RELATED"/>
    <property type="match status" value="1"/>
</dbReference>